<feature type="compositionally biased region" description="Polar residues" evidence="5">
    <location>
        <begin position="91"/>
        <end position="109"/>
    </location>
</feature>
<keyword evidence="6" id="KW-0675">Receptor</keyword>
<comment type="subcellular location">
    <subcellularLocation>
        <location evidence="1">Membrane</location>
        <topology evidence="1">Multi-pass membrane protein</topology>
    </subcellularLocation>
</comment>
<dbReference type="Pfam" id="PF00002">
    <property type="entry name" value="7tm_2"/>
    <property type="match status" value="1"/>
</dbReference>
<evidence type="ECO:0000256" key="4">
    <source>
        <dbReference type="ARBA" id="ARBA00023136"/>
    </source>
</evidence>
<dbReference type="GO" id="GO:0004930">
    <property type="term" value="F:G protein-coupled receptor activity"/>
    <property type="evidence" value="ECO:0007669"/>
    <property type="project" value="InterPro"/>
</dbReference>
<keyword evidence="2" id="KW-0812">Transmembrane</keyword>
<dbReference type="InterPro" id="IPR000832">
    <property type="entry name" value="GPCR_2_secretin-like"/>
</dbReference>
<keyword evidence="4" id="KW-0472">Membrane</keyword>
<accession>A0AAV4AE12</accession>
<evidence type="ECO:0000256" key="1">
    <source>
        <dbReference type="ARBA" id="ARBA00004141"/>
    </source>
</evidence>
<gene>
    <name evidence="6" type="ORF">PoB_003306600</name>
</gene>
<evidence type="ECO:0000256" key="3">
    <source>
        <dbReference type="ARBA" id="ARBA00022989"/>
    </source>
</evidence>
<evidence type="ECO:0000256" key="2">
    <source>
        <dbReference type="ARBA" id="ARBA00022692"/>
    </source>
</evidence>
<keyword evidence="3" id="KW-1133">Transmembrane helix</keyword>
<dbReference type="EMBL" id="BLXT01003778">
    <property type="protein sequence ID" value="GFO06561.1"/>
    <property type="molecule type" value="Genomic_DNA"/>
</dbReference>
<dbReference type="Gene3D" id="1.20.1070.10">
    <property type="entry name" value="Rhodopsin 7-helix transmembrane proteins"/>
    <property type="match status" value="1"/>
</dbReference>
<evidence type="ECO:0000313" key="6">
    <source>
        <dbReference type="EMBL" id="GFO06561.1"/>
    </source>
</evidence>
<name>A0AAV4AE12_9GAST</name>
<proteinExistence type="predicted"/>
<reference evidence="6 7" key="1">
    <citation type="journal article" date="2021" name="Elife">
        <title>Chloroplast acquisition without the gene transfer in kleptoplastic sea slugs, Plakobranchus ocellatus.</title>
        <authorList>
            <person name="Maeda T."/>
            <person name="Takahashi S."/>
            <person name="Yoshida T."/>
            <person name="Shimamura S."/>
            <person name="Takaki Y."/>
            <person name="Nagai Y."/>
            <person name="Toyoda A."/>
            <person name="Suzuki Y."/>
            <person name="Arimoto A."/>
            <person name="Ishii H."/>
            <person name="Satoh N."/>
            <person name="Nishiyama T."/>
            <person name="Hasebe M."/>
            <person name="Maruyama T."/>
            <person name="Minagawa J."/>
            <person name="Obokata J."/>
            <person name="Shigenobu S."/>
        </authorList>
    </citation>
    <scope>NUCLEOTIDE SEQUENCE [LARGE SCALE GENOMIC DNA]</scope>
</reference>
<feature type="region of interest" description="Disordered" evidence="5">
    <location>
        <begin position="79"/>
        <end position="127"/>
    </location>
</feature>
<evidence type="ECO:0000313" key="7">
    <source>
        <dbReference type="Proteomes" id="UP000735302"/>
    </source>
</evidence>
<protein>
    <submittedName>
        <fullName evidence="6">Corticotropin-releasing factor receptor 1</fullName>
    </submittedName>
</protein>
<keyword evidence="7" id="KW-1185">Reference proteome</keyword>
<dbReference type="Proteomes" id="UP000735302">
    <property type="component" value="Unassembled WGS sequence"/>
</dbReference>
<organism evidence="6 7">
    <name type="scientific">Plakobranchus ocellatus</name>
    <dbReference type="NCBI Taxonomy" id="259542"/>
    <lineage>
        <taxon>Eukaryota</taxon>
        <taxon>Metazoa</taxon>
        <taxon>Spiralia</taxon>
        <taxon>Lophotrochozoa</taxon>
        <taxon>Mollusca</taxon>
        <taxon>Gastropoda</taxon>
        <taxon>Heterobranchia</taxon>
        <taxon>Euthyneura</taxon>
        <taxon>Panpulmonata</taxon>
        <taxon>Sacoglossa</taxon>
        <taxon>Placobranchoidea</taxon>
        <taxon>Plakobranchidae</taxon>
        <taxon>Plakobranchus</taxon>
    </lineage>
</organism>
<evidence type="ECO:0000256" key="5">
    <source>
        <dbReference type="SAM" id="MobiDB-lite"/>
    </source>
</evidence>
<dbReference type="AlphaFoldDB" id="A0AAV4AE12"/>
<comment type="caution">
    <text evidence="6">The sequence shown here is derived from an EMBL/GenBank/DDBJ whole genome shotgun (WGS) entry which is preliminary data.</text>
</comment>
<sequence length="150" mass="16781">MVLVAIVIRVLLTKLRDDHHLTTEQSRKSAKELILLFPLLDIAYILFIKIPSEPEILYWFFKYLDSLLQATQVQAAIRRRPRSLEERKSTKSTAESVSTGAPVSVSTVAPESVPTAAPESVSTEQDQNLFEPFVQSKSFSMSASAEDVNE</sequence>
<dbReference type="GO" id="GO:0016020">
    <property type="term" value="C:membrane"/>
    <property type="evidence" value="ECO:0007669"/>
    <property type="project" value="UniProtKB-SubCell"/>
</dbReference>